<reference evidence="4 5" key="1">
    <citation type="submission" date="2024-10" db="EMBL/GenBank/DDBJ databases">
        <authorList>
            <person name="Yang X.-N."/>
        </authorList>
    </citation>
    <scope>NUCLEOTIDE SEQUENCE [LARGE SCALE GENOMIC DNA]</scope>
    <source>
        <strain evidence="4 5">CAU 1059</strain>
    </source>
</reference>
<proteinExistence type="inferred from homology"/>
<feature type="transmembrane region" description="Helical" evidence="3">
    <location>
        <begin position="31"/>
        <end position="49"/>
    </location>
</feature>
<comment type="caution">
    <text evidence="4">The sequence shown here is derived from an EMBL/GenBank/DDBJ whole genome shotgun (WGS) entry which is preliminary data.</text>
</comment>
<name>A0ABW7I8M6_9RHOB</name>
<gene>
    <name evidence="4" type="ORF">ACGRVM_10500</name>
</gene>
<dbReference type="PANTHER" id="PTHR30469">
    <property type="entry name" value="MULTIDRUG RESISTANCE PROTEIN MDTA"/>
    <property type="match status" value="1"/>
</dbReference>
<keyword evidence="5" id="KW-1185">Reference proteome</keyword>
<accession>A0ABW7I8M6</accession>
<keyword evidence="3" id="KW-0812">Transmembrane</keyword>
<dbReference type="SUPFAM" id="SSF111369">
    <property type="entry name" value="HlyD-like secretion proteins"/>
    <property type="match status" value="1"/>
</dbReference>
<protein>
    <submittedName>
        <fullName evidence="4">Efflux RND transporter periplasmic adaptor subunit</fullName>
    </submittedName>
</protein>
<dbReference type="Gene3D" id="2.40.420.20">
    <property type="match status" value="1"/>
</dbReference>
<keyword evidence="3" id="KW-0472">Membrane</keyword>
<dbReference type="RefSeq" id="WP_377170113.1">
    <property type="nucleotide sequence ID" value="NZ_JBHTJC010000002.1"/>
</dbReference>
<evidence type="ECO:0000313" key="5">
    <source>
        <dbReference type="Proteomes" id="UP001607157"/>
    </source>
</evidence>
<dbReference type="Gene3D" id="1.10.287.470">
    <property type="entry name" value="Helix hairpin bin"/>
    <property type="match status" value="1"/>
</dbReference>
<dbReference type="Proteomes" id="UP001607157">
    <property type="component" value="Unassembled WGS sequence"/>
</dbReference>
<comment type="similarity">
    <text evidence="1">Belongs to the membrane fusion protein (MFP) (TC 8.A.1) family.</text>
</comment>
<dbReference type="Gene3D" id="2.40.30.170">
    <property type="match status" value="1"/>
</dbReference>
<evidence type="ECO:0000256" key="2">
    <source>
        <dbReference type="SAM" id="Coils"/>
    </source>
</evidence>
<evidence type="ECO:0000256" key="1">
    <source>
        <dbReference type="ARBA" id="ARBA00009477"/>
    </source>
</evidence>
<dbReference type="InterPro" id="IPR006143">
    <property type="entry name" value="RND_pump_MFP"/>
</dbReference>
<keyword evidence="2" id="KW-0175">Coiled coil</keyword>
<dbReference type="NCBIfam" id="TIGR01730">
    <property type="entry name" value="RND_mfp"/>
    <property type="match status" value="1"/>
</dbReference>
<dbReference type="Gene3D" id="2.40.50.100">
    <property type="match status" value="1"/>
</dbReference>
<dbReference type="PANTHER" id="PTHR30469:SF38">
    <property type="entry name" value="HLYD FAMILY SECRETION PROTEIN"/>
    <property type="match status" value="1"/>
</dbReference>
<keyword evidence="3" id="KW-1133">Transmembrane helix</keyword>
<evidence type="ECO:0000256" key="3">
    <source>
        <dbReference type="SAM" id="Phobius"/>
    </source>
</evidence>
<sequence>MLIELSLAAAALALLWGGVRMRLRYRGLVSLSLGALLLVAVGLRVAGVLSGSGGDAASAPTEARGPVRPIDWAEAVPFTDSPVRRLTGTVRAADRAPLGFEVDGRVARVAAEIGDSFAKGDVLATLETTSLQIALDQARAALIEAEAMNVEAALEYRRQSTLFERDVVSAAARDRARAAADSAKSRLAVAQARVADARERLEDAELIAPYDGQIAARLIEPAQLYRPGEPAFEVQSSASGFEIEVTVPGTVISRIALGTQHEAALLDGSGEMLDAALIEIGSRATRRSGFPIVLAVSDAPAGLRAGMAAEVALRLDADSARAGHVGVPLASIAVEDGAARAVFVFQPEAGTLRRQPVTLGGVEGEMALISEGIDAGDIVATAGLPFLRGGMEVTLIGQGVARYDR</sequence>
<organism evidence="4 5">
    <name type="scientific">Roseovarius aquimarinus</name>
    <dbReference type="NCBI Taxonomy" id="1229156"/>
    <lineage>
        <taxon>Bacteria</taxon>
        <taxon>Pseudomonadati</taxon>
        <taxon>Pseudomonadota</taxon>
        <taxon>Alphaproteobacteria</taxon>
        <taxon>Rhodobacterales</taxon>
        <taxon>Roseobacteraceae</taxon>
        <taxon>Roseovarius</taxon>
    </lineage>
</organism>
<dbReference type="EMBL" id="JBIHMM010000002">
    <property type="protein sequence ID" value="MFH0254325.1"/>
    <property type="molecule type" value="Genomic_DNA"/>
</dbReference>
<evidence type="ECO:0000313" key="4">
    <source>
        <dbReference type="EMBL" id="MFH0254325.1"/>
    </source>
</evidence>
<feature type="coiled-coil region" evidence="2">
    <location>
        <begin position="135"/>
        <end position="207"/>
    </location>
</feature>